<evidence type="ECO:0000256" key="2">
    <source>
        <dbReference type="ARBA" id="ARBA00022723"/>
    </source>
</evidence>
<feature type="binding site" evidence="5">
    <location>
        <position position="223"/>
    </location>
    <ligand>
        <name>(2E)-4-hydroxy-3-methylbut-2-enyl diphosphate</name>
        <dbReference type="ChEBI" id="CHEBI:128753"/>
    </ligand>
</feature>
<feature type="binding site" evidence="5">
    <location>
        <position position="39"/>
    </location>
    <ligand>
        <name>dimethylallyl diphosphate</name>
        <dbReference type="ChEBI" id="CHEBI:57623"/>
    </ligand>
</feature>
<feature type="binding site" evidence="5">
    <location>
        <position position="222"/>
    </location>
    <ligand>
        <name>(2E)-4-hydroxy-3-methylbut-2-enyl diphosphate</name>
        <dbReference type="ChEBI" id="CHEBI:128753"/>
    </ligand>
</feature>
<evidence type="ECO:0000256" key="1">
    <source>
        <dbReference type="ARBA" id="ARBA00022485"/>
    </source>
</evidence>
<evidence type="ECO:0000256" key="3">
    <source>
        <dbReference type="ARBA" id="ARBA00023004"/>
    </source>
</evidence>
<dbReference type="GO" id="GO:0051745">
    <property type="term" value="F:4-hydroxy-3-methylbut-2-enyl diphosphate reductase activity"/>
    <property type="evidence" value="ECO:0007669"/>
    <property type="project" value="UniProtKB-UniRule"/>
</dbReference>
<gene>
    <name evidence="5" type="primary">ispH</name>
    <name evidence="6" type="ORF">D8S85_20895</name>
</gene>
<organism evidence="6 7">
    <name type="scientific">Butyricimonas faecalis</name>
    <dbReference type="NCBI Taxonomy" id="2093856"/>
    <lineage>
        <taxon>Bacteria</taxon>
        <taxon>Pseudomonadati</taxon>
        <taxon>Bacteroidota</taxon>
        <taxon>Bacteroidia</taxon>
        <taxon>Bacteroidales</taxon>
        <taxon>Odoribacteraceae</taxon>
        <taxon>Butyricimonas</taxon>
    </lineage>
</organism>
<feature type="binding site" evidence="5">
    <location>
        <position position="224"/>
    </location>
    <ligand>
        <name>(2E)-4-hydroxy-3-methylbut-2-enyl diphosphate</name>
        <dbReference type="ChEBI" id="CHEBI:128753"/>
    </ligand>
</feature>
<dbReference type="Pfam" id="PF02401">
    <property type="entry name" value="LYTB"/>
    <property type="match status" value="1"/>
</dbReference>
<keyword evidence="5" id="KW-0414">Isoprene biosynthesis</keyword>
<keyword evidence="5 6" id="KW-0560">Oxidoreductase</keyword>
<feature type="binding site" evidence="5">
    <location>
        <position position="266"/>
    </location>
    <ligand>
        <name>dimethylallyl diphosphate</name>
        <dbReference type="ChEBI" id="CHEBI:57623"/>
    </ligand>
</feature>
<proteinExistence type="inferred from homology"/>
<comment type="catalytic activity">
    <reaction evidence="5">
        <text>dimethylallyl diphosphate + 2 oxidized [2Fe-2S]-[ferredoxin] + H2O = (2E)-4-hydroxy-3-methylbut-2-enyl diphosphate + 2 reduced [2Fe-2S]-[ferredoxin] + 2 H(+)</text>
        <dbReference type="Rhea" id="RHEA:24825"/>
        <dbReference type="Rhea" id="RHEA-COMP:10000"/>
        <dbReference type="Rhea" id="RHEA-COMP:10001"/>
        <dbReference type="ChEBI" id="CHEBI:15377"/>
        <dbReference type="ChEBI" id="CHEBI:15378"/>
        <dbReference type="ChEBI" id="CHEBI:33737"/>
        <dbReference type="ChEBI" id="CHEBI:33738"/>
        <dbReference type="ChEBI" id="CHEBI:57623"/>
        <dbReference type="ChEBI" id="CHEBI:128753"/>
        <dbReference type="EC" id="1.17.7.4"/>
    </reaction>
</comment>
<feature type="binding site" evidence="5">
    <location>
        <position position="194"/>
    </location>
    <ligand>
        <name>[4Fe-4S] cluster</name>
        <dbReference type="ChEBI" id="CHEBI:49883"/>
    </ligand>
</feature>
<feature type="binding site" evidence="5">
    <location>
        <position position="223"/>
    </location>
    <ligand>
        <name>isopentenyl diphosphate</name>
        <dbReference type="ChEBI" id="CHEBI:128769"/>
    </ligand>
</feature>
<feature type="binding site" evidence="5">
    <location>
        <position position="165"/>
    </location>
    <ligand>
        <name>(2E)-4-hydroxy-3-methylbut-2-enyl diphosphate</name>
        <dbReference type="ChEBI" id="CHEBI:128753"/>
    </ligand>
</feature>
<feature type="binding site" evidence="5">
    <location>
        <position position="266"/>
    </location>
    <ligand>
        <name>isopentenyl diphosphate</name>
        <dbReference type="ChEBI" id="CHEBI:128769"/>
    </ligand>
</feature>
<comment type="pathway">
    <text evidence="5">Isoprenoid biosynthesis; dimethylallyl diphosphate biosynthesis; dimethylallyl diphosphate from (2E)-4-hydroxy-3-methylbutenyl diphosphate: step 1/1.</text>
</comment>
<evidence type="ECO:0000313" key="7">
    <source>
        <dbReference type="Proteomes" id="UP000270673"/>
    </source>
</evidence>
<evidence type="ECO:0000256" key="5">
    <source>
        <dbReference type="HAMAP-Rule" id="MF_00191"/>
    </source>
</evidence>
<evidence type="ECO:0000313" key="6">
    <source>
        <dbReference type="EMBL" id="AZS31760.1"/>
    </source>
</evidence>
<dbReference type="Gene3D" id="3.40.50.11270">
    <property type="match status" value="1"/>
</dbReference>
<feature type="binding site" evidence="5">
    <location>
        <position position="127"/>
    </location>
    <ligand>
        <name>isopentenyl diphosphate</name>
        <dbReference type="ChEBI" id="CHEBI:128769"/>
    </ligand>
</feature>
<feature type="active site" description="Proton donor" evidence="5">
    <location>
        <position position="129"/>
    </location>
</feature>
<dbReference type="NCBIfam" id="TIGR00216">
    <property type="entry name" value="ispH_lytB"/>
    <property type="match status" value="1"/>
</dbReference>
<protein>
    <recommendedName>
        <fullName evidence="5">4-hydroxy-3-methylbut-2-enyl diphosphate reductase</fullName>
        <shortName evidence="5">HMBPP reductase</shortName>
        <ecNumber evidence="5">1.17.7.4</ecNumber>
    </recommendedName>
</protein>
<comment type="catalytic activity">
    <reaction evidence="5">
        <text>isopentenyl diphosphate + 2 oxidized [2Fe-2S]-[ferredoxin] + H2O = (2E)-4-hydroxy-3-methylbut-2-enyl diphosphate + 2 reduced [2Fe-2S]-[ferredoxin] + 2 H(+)</text>
        <dbReference type="Rhea" id="RHEA:24488"/>
        <dbReference type="Rhea" id="RHEA-COMP:10000"/>
        <dbReference type="Rhea" id="RHEA-COMP:10001"/>
        <dbReference type="ChEBI" id="CHEBI:15377"/>
        <dbReference type="ChEBI" id="CHEBI:15378"/>
        <dbReference type="ChEBI" id="CHEBI:33737"/>
        <dbReference type="ChEBI" id="CHEBI:33738"/>
        <dbReference type="ChEBI" id="CHEBI:128753"/>
        <dbReference type="ChEBI" id="CHEBI:128769"/>
        <dbReference type="EC" id="1.17.7.4"/>
    </reaction>
</comment>
<keyword evidence="1 5" id="KW-0004">4Fe-4S</keyword>
<dbReference type="AlphaFoldDB" id="A0A3Q9ITN0"/>
<feature type="binding site" evidence="5">
    <location>
        <position position="39"/>
    </location>
    <ligand>
        <name>isopentenyl diphosphate</name>
        <dbReference type="ChEBI" id="CHEBI:128769"/>
    </ligand>
</feature>
<feature type="binding site" evidence="5">
    <location>
        <position position="223"/>
    </location>
    <ligand>
        <name>dimethylallyl diphosphate</name>
        <dbReference type="ChEBI" id="CHEBI:57623"/>
    </ligand>
</feature>
<keyword evidence="3 5" id="KW-0408">Iron</keyword>
<dbReference type="PANTHER" id="PTHR30426:SF0">
    <property type="entry name" value="4-HYDROXY-3-METHYLBUT-2-ENYL DIPHOSPHATE REDUCTASE"/>
    <property type="match status" value="1"/>
</dbReference>
<feature type="binding site" evidence="5">
    <location>
        <position position="73"/>
    </location>
    <ligand>
        <name>isopentenyl diphosphate</name>
        <dbReference type="ChEBI" id="CHEBI:128769"/>
    </ligand>
</feature>
<sequence>MKVEIDENSGFCFGVVNAIAKAEEELQHGRLYCIGDIVHNSLEVERLKQLGLSTIDHDEFARLKACRVLFRAHGEPPSSYELAKKNGIEVIDASCPVVLNLQKKIREAYEGVRANGGQIVIYGKRGHAEVNGLVAQTNDEALIIEQEEDLKYIDFSRPVILFSQTTKSLDGFKRVVELVKENARSSVVVNDTICRKVANRIPQLKDFAARHDVILFVSGEKSSNGKQLFEVCREVNPRTYFVQGVKDLRDEMFDEAGSVGISGATSTPRWVMEEIKEGLEAES</sequence>
<keyword evidence="2 5" id="KW-0479">Metal-binding</keyword>
<keyword evidence="7" id="KW-1185">Reference proteome</keyword>
<dbReference type="RefSeq" id="WP_106624182.1">
    <property type="nucleotide sequence ID" value="NZ_CP032819.1"/>
</dbReference>
<dbReference type="EMBL" id="CP032819">
    <property type="protein sequence ID" value="AZS31760.1"/>
    <property type="molecule type" value="Genomic_DNA"/>
</dbReference>
<feature type="binding site" evidence="5">
    <location>
        <position position="39"/>
    </location>
    <ligand>
        <name>(2E)-4-hydroxy-3-methylbut-2-enyl diphosphate</name>
        <dbReference type="ChEBI" id="CHEBI:128753"/>
    </ligand>
</feature>
<comment type="cofactor">
    <cofactor evidence="5">
        <name>[4Fe-4S] cluster</name>
        <dbReference type="ChEBI" id="CHEBI:49883"/>
    </cofactor>
    <text evidence="5">Binds 1 [4Fe-4S] cluster per subunit.</text>
</comment>
<dbReference type="GO" id="GO:0046872">
    <property type="term" value="F:metal ion binding"/>
    <property type="evidence" value="ECO:0007669"/>
    <property type="project" value="UniProtKB-KW"/>
</dbReference>
<dbReference type="GO" id="GO:0051539">
    <property type="term" value="F:4 iron, 4 sulfur cluster binding"/>
    <property type="evidence" value="ECO:0007669"/>
    <property type="project" value="UniProtKB-UniRule"/>
</dbReference>
<accession>A0A3Q9ITN0</accession>
<reference evidence="6 7" key="1">
    <citation type="submission" date="2018-10" db="EMBL/GenBank/DDBJ databases">
        <title>Butyricimonas faecalis sp. nov., isolated from human faeces and emended description of the genus Butyricimonas.</title>
        <authorList>
            <person name="Le Roy T."/>
            <person name="Van der Smissen P."/>
            <person name="Paquot A."/>
            <person name="Delzenne N."/>
            <person name="Muccioli G."/>
            <person name="Collet J.-F."/>
            <person name="Cani P.D."/>
        </authorList>
    </citation>
    <scope>NUCLEOTIDE SEQUENCE [LARGE SCALE GENOMIC DNA]</scope>
    <source>
        <strain evidence="6 7">H184</strain>
    </source>
</reference>
<dbReference type="Proteomes" id="UP000270673">
    <property type="component" value="Chromosome"/>
</dbReference>
<feature type="binding site" evidence="5">
    <location>
        <position position="127"/>
    </location>
    <ligand>
        <name>dimethylallyl diphosphate</name>
        <dbReference type="ChEBI" id="CHEBI:57623"/>
    </ligand>
</feature>
<dbReference type="KEGG" id="buy:D8S85_20895"/>
<keyword evidence="4 5" id="KW-0411">Iron-sulfur</keyword>
<comment type="pathway">
    <text evidence="5">Isoprenoid biosynthesis; isopentenyl diphosphate biosynthesis via DXP pathway; isopentenyl diphosphate from 1-deoxy-D-xylulose 5-phosphate: step 6/6.</text>
</comment>
<dbReference type="NCBIfam" id="NF002187">
    <property type="entry name" value="PRK01045.1-1"/>
    <property type="match status" value="1"/>
</dbReference>
<dbReference type="GO" id="GO:0050992">
    <property type="term" value="P:dimethylallyl diphosphate biosynthetic process"/>
    <property type="evidence" value="ECO:0007669"/>
    <property type="project" value="UniProtKB-UniRule"/>
</dbReference>
<feature type="binding site" evidence="5">
    <location>
        <position position="73"/>
    </location>
    <ligand>
        <name>(2E)-4-hydroxy-3-methylbut-2-enyl diphosphate</name>
        <dbReference type="ChEBI" id="CHEBI:128753"/>
    </ligand>
</feature>
<comment type="function">
    <text evidence="5">Catalyzes the conversion of 1-hydroxy-2-methyl-2-(E)-butenyl 4-diphosphate (HMBPP) into a mixture of isopentenyl diphosphate (IPP) and dimethylallyl diphosphate (DMAPP). Acts in the terminal step of the DOXP/MEP pathway for isoprenoid precursor biosynthesis.</text>
</comment>
<feature type="binding site" evidence="5">
    <location>
        <position position="95"/>
    </location>
    <ligand>
        <name>[4Fe-4S] cluster</name>
        <dbReference type="ChEBI" id="CHEBI:49883"/>
    </ligand>
</feature>
<dbReference type="HAMAP" id="MF_00191">
    <property type="entry name" value="IspH"/>
    <property type="match status" value="1"/>
</dbReference>
<dbReference type="InterPro" id="IPR003451">
    <property type="entry name" value="LytB/IspH"/>
</dbReference>
<dbReference type="GO" id="GO:0019288">
    <property type="term" value="P:isopentenyl diphosphate biosynthetic process, methylerythritol 4-phosphate pathway"/>
    <property type="evidence" value="ECO:0007669"/>
    <property type="project" value="UniProtKB-UniRule"/>
</dbReference>
<feature type="binding site" evidence="5">
    <location>
        <position position="224"/>
    </location>
    <ligand>
        <name>dimethylallyl diphosphate</name>
        <dbReference type="ChEBI" id="CHEBI:57623"/>
    </ligand>
</feature>
<feature type="binding site" evidence="5">
    <location>
        <position position="73"/>
    </location>
    <ligand>
        <name>dimethylallyl diphosphate</name>
        <dbReference type="ChEBI" id="CHEBI:57623"/>
    </ligand>
</feature>
<dbReference type="GO" id="GO:0016114">
    <property type="term" value="P:terpenoid biosynthetic process"/>
    <property type="evidence" value="ECO:0007669"/>
    <property type="project" value="UniProtKB-UniRule"/>
</dbReference>
<dbReference type="UniPathway" id="UPA00059">
    <property type="reaction ID" value="UER00105"/>
</dbReference>
<comment type="similarity">
    <text evidence="5">Belongs to the IspH family.</text>
</comment>
<dbReference type="Gene3D" id="3.40.1010.20">
    <property type="entry name" value="4-hydroxy-3-methylbut-2-enyl diphosphate reductase, catalytic domain"/>
    <property type="match status" value="2"/>
</dbReference>
<dbReference type="OrthoDB" id="9777362at2"/>
<feature type="binding site" evidence="5">
    <location>
        <position position="222"/>
    </location>
    <ligand>
        <name>isopentenyl diphosphate</name>
        <dbReference type="ChEBI" id="CHEBI:128769"/>
    </ligand>
</feature>
<feature type="binding site" evidence="5">
    <location>
        <position position="12"/>
    </location>
    <ligand>
        <name>[4Fe-4S] cluster</name>
        <dbReference type="ChEBI" id="CHEBI:49883"/>
    </ligand>
</feature>
<dbReference type="EC" id="1.17.7.4" evidence="5"/>
<evidence type="ECO:0000256" key="4">
    <source>
        <dbReference type="ARBA" id="ARBA00023014"/>
    </source>
</evidence>
<feature type="binding site" evidence="5">
    <location>
        <position position="222"/>
    </location>
    <ligand>
        <name>dimethylallyl diphosphate</name>
        <dbReference type="ChEBI" id="CHEBI:57623"/>
    </ligand>
</feature>
<dbReference type="UniPathway" id="UPA00056">
    <property type="reaction ID" value="UER00097"/>
</dbReference>
<feature type="binding site" evidence="5">
    <location>
        <position position="127"/>
    </location>
    <ligand>
        <name>(2E)-4-hydroxy-3-methylbut-2-enyl diphosphate</name>
        <dbReference type="ChEBI" id="CHEBI:128753"/>
    </ligand>
</feature>
<dbReference type="PANTHER" id="PTHR30426">
    <property type="entry name" value="4-HYDROXY-3-METHYLBUT-2-ENYL DIPHOSPHATE REDUCTASE"/>
    <property type="match status" value="1"/>
</dbReference>
<name>A0A3Q9ITN0_9BACT</name>
<feature type="binding site" evidence="5">
    <location>
        <position position="266"/>
    </location>
    <ligand>
        <name>(2E)-4-hydroxy-3-methylbut-2-enyl diphosphate</name>
        <dbReference type="ChEBI" id="CHEBI:128753"/>
    </ligand>
</feature>
<feature type="binding site" evidence="5">
    <location>
        <position position="224"/>
    </location>
    <ligand>
        <name>isopentenyl diphosphate</name>
        <dbReference type="ChEBI" id="CHEBI:128769"/>
    </ligand>
</feature>
<dbReference type="CDD" id="cd13944">
    <property type="entry name" value="lytB_ispH"/>
    <property type="match status" value="1"/>
</dbReference>